<keyword evidence="6 8" id="KW-1133">Transmembrane helix</keyword>
<evidence type="ECO:0000256" key="3">
    <source>
        <dbReference type="ARBA" id="ARBA00022448"/>
    </source>
</evidence>
<accession>A0ABP0FBF0</accession>
<dbReference type="InterPro" id="IPR036259">
    <property type="entry name" value="MFS_trans_sf"/>
</dbReference>
<dbReference type="SUPFAM" id="SSF103473">
    <property type="entry name" value="MFS general substrate transporter"/>
    <property type="match status" value="1"/>
</dbReference>
<proteinExistence type="inferred from homology"/>
<sequence>MRYKANVGLSWLLFLKLRTVLQDLSMETSSTFDVSSLAYEGTTAVPWSNEDVVWIIVVGFIVAFVLSFAVGANDVANSFGTTVGAKVLTLKQACILATIFETTGAVLLGAKVGETIRKGIIDVTMYNDIENGVTILMLGNLSAMFGSAVWQLIATVFKLPVSGTHSIVGACVGFSLVAIGLQGVNWTKLGLIVASWFLSPVLSGSASVALYLLITHVVLKKTDPVPNGLLLLPFFYALTIGINVFSILYAGAPLIGLDHLLLWQIIVIALGVMLLTGLLVHFIAVPRIRRKISALPAEQKMAEIKVNEDSTSDKFMTHCDSGYDTPYDKNNMVTQKTFSTTLMEKVDSLLSDEEEASSSSSKIVTNVEFKVERTNGQMKTTDLRTLKQKEEKDEKEEKLLESGSTDDEDEEDPPVVTELFSFLQIMTACFASFAHGGNDVSNAIGPLIALWIVFQSGEVAQKAFTPWYLLVYGGVGISAGLWVLGRRVIQTIGSDLTRVTPSRGFCVELMTAITVLVASNIGLPVSTTHCKVGAVVSIGWLRSRTAVDWRLVGNIGIAWFVTVPVSGLLSAGAMWILMQAAL</sequence>
<feature type="region of interest" description="Disordered" evidence="9">
    <location>
        <begin position="380"/>
        <end position="412"/>
    </location>
</feature>
<evidence type="ECO:0000256" key="2">
    <source>
        <dbReference type="ARBA" id="ARBA00009916"/>
    </source>
</evidence>
<evidence type="ECO:0000313" key="12">
    <source>
        <dbReference type="Proteomes" id="UP001642483"/>
    </source>
</evidence>
<keyword evidence="5 8" id="KW-0812">Transmembrane</keyword>
<keyword evidence="12" id="KW-1185">Reference proteome</keyword>
<organism evidence="11 12">
    <name type="scientific">Clavelina lepadiformis</name>
    <name type="common">Light-bulb sea squirt</name>
    <name type="synonym">Ascidia lepadiformis</name>
    <dbReference type="NCBI Taxonomy" id="159417"/>
    <lineage>
        <taxon>Eukaryota</taxon>
        <taxon>Metazoa</taxon>
        <taxon>Chordata</taxon>
        <taxon>Tunicata</taxon>
        <taxon>Ascidiacea</taxon>
        <taxon>Aplousobranchia</taxon>
        <taxon>Clavelinidae</taxon>
        <taxon>Clavelina</taxon>
    </lineage>
</organism>
<feature type="chain" id="PRO_5046687798" description="Phosphate transporter" evidence="10">
    <location>
        <begin position="23"/>
        <end position="582"/>
    </location>
</feature>
<feature type="transmembrane region" description="Helical" evidence="8">
    <location>
        <begin position="166"/>
        <end position="184"/>
    </location>
</feature>
<evidence type="ECO:0000313" key="11">
    <source>
        <dbReference type="EMBL" id="CAK8675795.1"/>
    </source>
</evidence>
<comment type="caution">
    <text evidence="11">The sequence shown here is derived from an EMBL/GenBank/DDBJ whole genome shotgun (WGS) entry which is preliminary data.</text>
</comment>
<dbReference type="InterPro" id="IPR001204">
    <property type="entry name" value="Phos_transporter"/>
</dbReference>
<comment type="function">
    <text evidence="8">Sodium-phosphate symporter.</text>
</comment>
<feature type="transmembrane region" description="Helical" evidence="8">
    <location>
        <begin position="231"/>
        <end position="255"/>
    </location>
</feature>
<dbReference type="PANTHER" id="PTHR11101">
    <property type="entry name" value="PHOSPHATE TRANSPORTER"/>
    <property type="match status" value="1"/>
</dbReference>
<feature type="transmembrane region" description="Helical" evidence="8">
    <location>
        <begin position="52"/>
        <end position="72"/>
    </location>
</feature>
<evidence type="ECO:0000256" key="7">
    <source>
        <dbReference type="ARBA" id="ARBA00023136"/>
    </source>
</evidence>
<keyword evidence="7 8" id="KW-0472">Membrane</keyword>
<name>A0ABP0FBF0_CLALP</name>
<evidence type="ECO:0000256" key="1">
    <source>
        <dbReference type="ARBA" id="ARBA00004141"/>
    </source>
</evidence>
<feature type="transmembrane region" description="Helical" evidence="8">
    <location>
        <begin position="261"/>
        <end position="285"/>
    </location>
</feature>
<feature type="transmembrane region" description="Helical" evidence="8">
    <location>
        <begin position="196"/>
        <end position="219"/>
    </location>
</feature>
<keyword evidence="3 8" id="KW-0813">Transport</keyword>
<evidence type="ECO:0000256" key="4">
    <source>
        <dbReference type="ARBA" id="ARBA00022592"/>
    </source>
</evidence>
<feature type="transmembrane region" description="Helical" evidence="8">
    <location>
        <begin position="505"/>
        <end position="523"/>
    </location>
</feature>
<comment type="similarity">
    <text evidence="2 8">Belongs to the inorganic phosphate transporter (PiT) (TC 2.A.20) family.</text>
</comment>
<evidence type="ECO:0000256" key="8">
    <source>
        <dbReference type="RuleBase" id="RU363058"/>
    </source>
</evidence>
<feature type="transmembrane region" description="Helical" evidence="8">
    <location>
        <begin position="466"/>
        <end position="484"/>
    </location>
</feature>
<protein>
    <recommendedName>
        <fullName evidence="8">Phosphate transporter</fullName>
    </recommendedName>
</protein>
<keyword evidence="10" id="KW-0732">Signal</keyword>
<feature type="transmembrane region" description="Helical" evidence="8">
    <location>
        <begin position="428"/>
        <end position="454"/>
    </location>
</feature>
<reference evidence="11 12" key="1">
    <citation type="submission" date="2024-02" db="EMBL/GenBank/DDBJ databases">
        <authorList>
            <person name="Daric V."/>
            <person name="Darras S."/>
        </authorList>
    </citation>
    <scope>NUCLEOTIDE SEQUENCE [LARGE SCALE GENOMIC DNA]</scope>
</reference>
<dbReference type="PANTHER" id="PTHR11101:SF80">
    <property type="entry name" value="PHOSPHATE TRANSPORTER"/>
    <property type="match status" value="1"/>
</dbReference>
<feature type="signal peptide" evidence="10">
    <location>
        <begin position="1"/>
        <end position="22"/>
    </location>
</feature>
<evidence type="ECO:0000256" key="5">
    <source>
        <dbReference type="ARBA" id="ARBA00022692"/>
    </source>
</evidence>
<keyword evidence="4 8" id="KW-0592">Phosphate transport</keyword>
<evidence type="ECO:0000256" key="9">
    <source>
        <dbReference type="SAM" id="MobiDB-lite"/>
    </source>
</evidence>
<dbReference type="Proteomes" id="UP001642483">
    <property type="component" value="Unassembled WGS sequence"/>
</dbReference>
<feature type="compositionally biased region" description="Basic and acidic residues" evidence="9">
    <location>
        <begin position="381"/>
        <end position="400"/>
    </location>
</feature>
<dbReference type="Pfam" id="PF01384">
    <property type="entry name" value="PHO4"/>
    <property type="match status" value="1"/>
</dbReference>
<evidence type="ECO:0000256" key="6">
    <source>
        <dbReference type="ARBA" id="ARBA00022989"/>
    </source>
</evidence>
<dbReference type="EMBL" id="CAWYQH010000024">
    <property type="protein sequence ID" value="CAK8675795.1"/>
    <property type="molecule type" value="Genomic_DNA"/>
</dbReference>
<comment type="subcellular location">
    <subcellularLocation>
        <location evidence="1 8">Membrane</location>
        <topology evidence="1 8">Multi-pass membrane protein</topology>
    </subcellularLocation>
</comment>
<evidence type="ECO:0000256" key="10">
    <source>
        <dbReference type="SAM" id="SignalP"/>
    </source>
</evidence>
<feature type="transmembrane region" description="Helical" evidence="8">
    <location>
        <begin position="557"/>
        <end position="578"/>
    </location>
</feature>
<feature type="transmembrane region" description="Helical" evidence="8">
    <location>
        <begin position="133"/>
        <end position="154"/>
    </location>
</feature>
<gene>
    <name evidence="11" type="ORF">CVLEPA_LOCUS5330</name>
</gene>